<accession>A0A9P5YFP0</accession>
<dbReference type="OrthoDB" id="2657661at2759"/>
<evidence type="ECO:0000313" key="3">
    <source>
        <dbReference type="EMBL" id="KAF9467789.1"/>
    </source>
</evidence>
<gene>
    <name evidence="3" type="ORF">BDZ94DRAFT_1247715</name>
</gene>
<evidence type="ECO:0000256" key="2">
    <source>
        <dbReference type="SAM" id="Phobius"/>
    </source>
</evidence>
<evidence type="ECO:0000313" key="4">
    <source>
        <dbReference type="Proteomes" id="UP000807353"/>
    </source>
</evidence>
<feature type="transmembrane region" description="Helical" evidence="2">
    <location>
        <begin position="555"/>
        <end position="580"/>
    </location>
</feature>
<keyword evidence="2" id="KW-1133">Transmembrane helix</keyword>
<comment type="caution">
    <text evidence="3">The sequence shown here is derived from an EMBL/GenBank/DDBJ whole genome shotgun (WGS) entry which is preliminary data.</text>
</comment>
<evidence type="ECO:0000256" key="1">
    <source>
        <dbReference type="SAM" id="MobiDB-lite"/>
    </source>
</evidence>
<dbReference type="Proteomes" id="UP000807353">
    <property type="component" value="Unassembled WGS sequence"/>
</dbReference>
<dbReference type="AlphaFoldDB" id="A0A9P5YFP0"/>
<protein>
    <submittedName>
        <fullName evidence="3">Uncharacterized protein</fullName>
    </submittedName>
</protein>
<keyword evidence="2" id="KW-0472">Membrane</keyword>
<feature type="transmembrane region" description="Helical" evidence="2">
    <location>
        <begin position="504"/>
        <end position="525"/>
    </location>
</feature>
<name>A0A9P5YFP0_9AGAR</name>
<proteinExistence type="predicted"/>
<sequence length="670" mass="76605">MHRLSLRWLLNILKRLFRNLLGTTKVHVQTAIFFLSIISSRLSRCSRRVIHKPFSKEQRSIGRVNASLDPGQISFSDFGQQAHPQKLSSASGYITQQCHTTFSCPSQNHSPISGVNQNTFPDIISSSPIQEVAEPEGEVASLKTSIHFGHPTIHPIFPECIGRYDRNILIPREDTEYKIASLTTTFKPCDDLASWTPHHHPEGALYFFHEGRRVFTEADMYDNASRSTIHSNLNDIDDFLRAHNIQRSSGDDLVLELTKQDDGKFATSYYFANHETRTIYFLDEFDASNLPVWPEVQGVTSPTHIKHEIEVQYWHHCLLFPCALELSHGIVIELRDIITYYITDLMLSSTSTAPYNLENLQRMLRVVNSLPHNVGTEFKGSTCALSALMFVFVRQRFLDFHGQPGARLNRDQSVYGKVTNKRSWLILLLSPVLFYAPEVHLRALEKMWIDGLMRDVMWVQFINKLNTEWQEFTLYATVLLNANVAFLAIQSVDINQDTHRSPAQIFSYISIITSIGSIILGLLLVRQNRTKSKDTAYEVSVFLHRRTSVRLGLETMAIMFSLPYALLMWGMVSFLAAFMFMCFQNSSISARLLVGIIWALIAVLIAWCIWTAWERRPQEFDPVSVPEIEEVEGPSSKDVDHSTQPPKKRWSWPGLIFRRSESCDSDVTVV</sequence>
<dbReference type="EMBL" id="MU150235">
    <property type="protein sequence ID" value="KAF9467789.1"/>
    <property type="molecule type" value="Genomic_DNA"/>
</dbReference>
<reference evidence="3" key="1">
    <citation type="submission" date="2020-11" db="EMBL/GenBank/DDBJ databases">
        <authorList>
            <consortium name="DOE Joint Genome Institute"/>
            <person name="Ahrendt S."/>
            <person name="Riley R."/>
            <person name="Andreopoulos W."/>
            <person name="Labutti K."/>
            <person name="Pangilinan J."/>
            <person name="Ruiz-Duenas F.J."/>
            <person name="Barrasa J.M."/>
            <person name="Sanchez-Garcia M."/>
            <person name="Camarero S."/>
            <person name="Miyauchi S."/>
            <person name="Serrano A."/>
            <person name="Linde D."/>
            <person name="Babiker R."/>
            <person name="Drula E."/>
            <person name="Ayuso-Fernandez I."/>
            <person name="Pacheco R."/>
            <person name="Padilla G."/>
            <person name="Ferreira P."/>
            <person name="Barriuso J."/>
            <person name="Kellner H."/>
            <person name="Castanera R."/>
            <person name="Alfaro M."/>
            <person name="Ramirez L."/>
            <person name="Pisabarro A.G."/>
            <person name="Kuo A."/>
            <person name="Tritt A."/>
            <person name="Lipzen A."/>
            <person name="He G."/>
            <person name="Yan M."/>
            <person name="Ng V."/>
            <person name="Cullen D."/>
            <person name="Martin F."/>
            <person name="Rosso M.-N."/>
            <person name="Henrissat B."/>
            <person name="Hibbett D."/>
            <person name="Martinez A.T."/>
            <person name="Grigoriev I.V."/>
        </authorList>
    </citation>
    <scope>NUCLEOTIDE SEQUENCE</scope>
    <source>
        <strain evidence="3">CBS 247.69</strain>
    </source>
</reference>
<feature type="transmembrane region" description="Helical" evidence="2">
    <location>
        <begin position="592"/>
        <end position="613"/>
    </location>
</feature>
<keyword evidence="2" id="KW-0812">Transmembrane</keyword>
<feature type="region of interest" description="Disordered" evidence="1">
    <location>
        <begin position="629"/>
        <end position="649"/>
    </location>
</feature>
<keyword evidence="4" id="KW-1185">Reference proteome</keyword>
<organism evidence="3 4">
    <name type="scientific">Collybia nuda</name>
    <dbReference type="NCBI Taxonomy" id="64659"/>
    <lineage>
        <taxon>Eukaryota</taxon>
        <taxon>Fungi</taxon>
        <taxon>Dikarya</taxon>
        <taxon>Basidiomycota</taxon>
        <taxon>Agaricomycotina</taxon>
        <taxon>Agaricomycetes</taxon>
        <taxon>Agaricomycetidae</taxon>
        <taxon>Agaricales</taxon>
        <taxon>Tricholomatineae</taxon>
        <taxon>Clitocybaceae</taxon>
        <taxon>Collybia</taxon>
    </lineage>
</organism>